<dbReference type="OrthoDB" id="3064206at2759"/>
<accession>A0A9P5NE26</accession>
<dbReference type="EMBL" id="JADNYJ010000144">
    <property type="protein sequence ID" value="KAF8879989.1"/>
    <property type="molecule type" value="Genomic_DNA"/>
</dbReference>
<proteinExistence type="predicted"/>
<comment type="caution">
    <text evidence="1">The sequence shown here is derived from an EMBL/GenBank/DDBJ whole genome shotgun (WGS) entry which is preliminary data.</text>
</comment>
<evidence type="ECO:0008006" key="3">
    <source>
        <dbReference type="Google" id="ProtNLM"/>
    </source>
</evidence>
<protein>
    <recommendedName>
        <fullName evidence="3">F-box domain-containing protein</fullName>
    </recommendedName>
</protein>
<dbReference type="InterPro" id="IPR032675">
    <property type="entry name" value="LRR_dom_sf"/>
</dbReference>
<name>A0A9P5NE26_GYMJU</name>
<organism evidence="1 2">
    <name type="scientific">Gymnopilus junonius</name>
    <name type="common">Spectacular rustgill mushroom</name>
    <name type="synonym">Gymnopilus spectabilis subsp. junonius</name>
    <dbReference type="NCBI Taxonomy" id="109634"/>
    <lineage>
        <taxon>Eukaryota</taxon>
        <taxon>Fungi</taxon>
        <taxon>Dikarya</taxon>
        <taxon>Basidiomycota</taxon>
        <taxon>Agaricomycotina</taxon>
        <taxon>Agaricomycetes</taxon>
        <taxon>Agaricomycetidae</taxon>
        <taxon>Agaricales</taxon>
        <taxon>Agaricineae</taxon>
        <taxon>Hymenogastraceae</taxon>
        <taxon>Gymnopilus</taxon>
    </lineage>
</organism>
<evidence type="ECO:0000313" key="2">
    <source>
        <dbReference type="Proteomes" id="UP000724874"/>
    </source>
</evidence>
<dbReference type="Proteomes" id="UP000724874">
    <property type="component" value="Unassembled WGS sequence"/>
</dbReference>
<evidence type="ECO:0000313" key="1">
    <source>
        <dbReference type="EMBL" id="KAF8879989.1"/>
    </source>
</evidence>
<keyword evidence="2" id="KW-1185">Reference proteome</keyword>
<gene>
    <name evidence="1" type="ORF">CPB84DRAFT_1792937</name>
</gene>
<dbReference type="AlphaFoldDB" id="A0A9P5NE26"/>
<dbReference type="Gene3D" id="3.80.10.10">
    <property type="entry name" value="Ribonuclease Inhibitor"/>
    <property type="match status" value="1"/>
</dbReference>
<sequence length="539" mass="61405">MYPIETTSSSSSPISKLSSDILWEIFTMNADMYHPLEYDLDSNESLVHQSALDTTLTTSRVCESWRNLLLGSSSIWGRMLQLERLRALGKEGREEILRRTGDAPLSILGYVVDSTEFGRGFLSLLLRDEWSRIRKLHIRLKVSDESLLSFSNTCLPPAPSLESFNIRFEYDDAFATVENRPGVNAGDLFSGDVPVLEEFAMTSPPFTLNLQAPWMIHLRVLKLTGQEINIVEIMTTIKQMYRLEHLSVTRFRDHPHFETPVPESIALPHLTHLELNGRLRPVTLLALAIKPAVYCMLGLDALIRSHTDLTDANDLMQVLTRYGESYFSRAKVSSLDININTYMFVIKVLRLSDHSPVIPSSEFATLHTFHVRLLLPSPLFEDNSILISPFLMHDVSTVRNLYLRLDSFDTAADFIHIDSIFRSFSAVQILETDFMGFKYLTKSGSLLPDLRTLEIKWYTLEDKFQECFWTFYTNRKNLRLSVPNLDFGKDPTSDLRFLDAAEGLKIIWEEGGVKKEYVCGSGDERKLALGAASRLVQSR</sequence>
<reference evidence="1" key="1">
    <citation type="submission" date="2020-11" db="EMBL/GenBank/DDBJ databases">
        <authorList>
            <consortium name="DOE Joint Genome Institute"/>
            <person name="Ahrendt S."/>
            <person name="Riley R."/>
            <person name="Andreopoulos W."/>
            <person name="LaButti K."/>
            <person name="Pangilinan J."/>
            <person name="Ruiz-duenas F.J."/>
            <person name="Barrasa J.M."/>
            <person name="Sanchez-Garcia M."/>
            <person name="Camarero S."/>
            <person name="Miyauchi S."/>
            <person name="Serrano A."/>
            <person name="Linde D."/>
            <person name="Babiker R."/>
            <person name="Drula E."/>
            <person name="Ayuso-Fernandez I."/>
            <person name="Pacheco R."/>
            <person name="Padilla G."/>
            <person name="Ferreira P."/>
            <person name="Barriuso J."/>
            <person name="Kellner H."/>
            <person name="Castanera R."/>
            <person name="Alfaro M."/>
            <person name="Ramirez L."/>
            <person name="Pisabarro A.G."/>
            <person name="Kuo A."/>
            <person name="Tritt A."/>
            <person name="Lipzen A."/>
            <person name="He G."/>
            <person name="Yan M."/>
            <person name="Ng V."/>
            <person name="Cullen D."/>
            <person name="Martin F."/>
            <person name="Rosso M.-N."/>
            <person name="Henrissat B."/>
            <person name="Hibbett D."/>
            <person name="Martinez A.T."/>
            <person name="Grigoriev I.V."/>
        </authorList>
    </citation>
    <scope>NUCLEOTIDE SEQUENCE</scope>
    <source>
        <strain evidence="1">AH 44721</strain>
    </source>
</reference>